<gene>
    <name evidence="1" type="ORF">PBF_22809</name>
</gene>
<evidence type="ECO:0000313" key="2">
    <source>
        <dbReference type="Proteomes" id="UP000019270"/>
    </source>
</evidence>
<dbReference type="AlphaFoldDB" id="W7KRH5"/>
<comment type="caution">
    <text evidence="1">The sequence shown here is derived from an EMBL/GenBank/DDBJ whole genome shotgun (WGS) entry which is preliminary data.</text>
</comment>
<dbReference type="Proteomes" id="UP000019270">
    <property type="component" value="Unassembled WGS sequence"/>
</dbReference>
<name>W7KRH5_CYTFI</name>
<proteinExistence type="predicted"/>
<sequence>MVQIYFQKIFFAPSLAECVEQKYENAPIWSISGMCIHKTSLNQTIYAPVLAKYVSIDKPSSPNGLRETAFEWDSMKSRRNNRFLAVPVQ</sequence>
<protein>
    <submittedName>
        <fullName evidence="1">Uncharacterized protein</fullName>
    </submittedName>
</protein>
<organism evidence="1 2">
    <name type="scientific">Cytobacillus firmus DS1</name>
    <dbReference type="NCBI Taxonomy" id="1307436"/>
    <lineage>
        <taxon>Bacteria</taxon>
        <taxon>Bacillati</taxon>
        <taxon>Bacillota</taxon>
        <taxon>Bacilli</taxon>
        <taxon>Bacillales</taxon>
        <taxon>Bacillaceae</taxon>
        <taxon>Cytobacillus</taxon>
    </lineage>
</organism>
<evidence type="ECO:0000313" key="1">
    <source>
        <dbReference type="EMBL" id="EWG08718.1"/>
    </source>
</evidence>
<reference evidence="2" key="1">
    <citation type="submission" date="2013-03" db="EMBL/GenBank/DDBJ databases">
        <title>Draft genome sequence of Bacillus firmus DS1.</title>
        <authorList>
            <person name="Peng D."/>
            <person name="Zhu L."/>
            <person name="Sun M."/>
        </authorList>
    </citation>
    <scope>NUCLEOTIDE SEQUENCE [LARGE SCALE GENOMIC DNA]</scope>
    <source>
        <strain evidence="2">DS1</strain>
    </source>
</reference>
<reference evidence="1 2" key="2">
    <citation type="journal article" date="2016" name="Sci. Rep.">
        <title>A novel serine protease, Sep1, from Bacillus firmus DS-1 has nematicidal activity and degrades multiple intestinal-associated nematode proteins.</title>
        <authorList>
            <person name="Geng C."/>
            <person name="Nie X."/>
            <person name="Tang Z."/>
            <person name="Zhang Y."/>
            <person name="Lin J."/>
            <person name="Sun M."/>
            <person name="Peng D."/>
        </authorList>
    </citation>
    <scope>NUCLEOTIDE SEQUENCE [LARGE SCALE GENOMIC DNA]</scope>
    <source>
        <strain evidence="1 2">DS1</strain>
    </source>
</reference>
<accession>W7KRH5</accession>
<dbReference type="EMBL" id="APVL01000031">
    <property type="protein sequence ID" value="EWG08718.1"/>
    <property type="molecule type" value="Genomic_DNA"/>
</dbReference>